<evidence type="ECO:0000313" key="8">
    <source>
        <dbReference type="Proteomes" id="UP000887567"/>
    </source>
</evidence>
<dbReference type="GO" id="GO:0016491">
    <property type="term" value="F:oxidoreductase activity"/>
    <property type="evidence" value="ECO:0007669"/>
    <property type="project" value="InterPro"/>
</dbReference>
<evidence type="ECO:0000256" key="5">
    <source>
        <dbReference type="SAM" id="Phobius"/>
    </source>
</evidence>
<feature type="transmembrane region" description="Helical" evidence="5">
    <location>
        <begin position="66"/>
        <end position="84"/>
    </location>
</feature>
<evidence type="ECO:0000256" key="3">
    <source>
        <dbReference type="ARBA" id="ARBA00022989"/>
    </source>
</evidence>
<dbReference type="OMA" id="YVTHIPE"/>
<evidence type="ECO:0000256" key="4">
    <source>
        <dbReference type="ARBA" id="ARBA00023136"/>
    </source>
</evidence>
<dbReference type="GO" id="GO:0008610">
    <property type="term" value="P:lipid biosynthetic process"/>
    <property type="evidence" value="ECO:0007669"/>
    <property type="project" value="InterPro"/>
</dbReference>
<evidence type="ECO:0000313" key="7">
    <source>
        <dbReference type="EnsemblMetazoa" id="XP_020892719.1"/>
    </source>
</evidence>
<comment type="subcellular location">
    <subcellularLocation>
        <location evidence="1">Membrane</location>
    </subcellularLocation>
</comment>
<dbReference type="AlphaFoldDB" id="A0A913WQU7"/>
<dbReference type="RefSeq" id="XP_020892719.1">
    <property type="nucleotide sequence ID" value="XM_021037060.2"/>
</dbReference>
<organism evidence="7 8">
    <name type="scientific">Exaiptasia diaphana</name>
    <name type="common">Tropical sea anemone</name>
    <name type="synonym">Aiptasia pulchella</name>
    <dbReference type="NCBI Taxonomy" id="2652724"/>
    <lineage>
        <taxon>Eukaryota</taxon>
        <taxon>Metazoa</taxon>
        <taxon>Cnidaria</taxon>
        <taxon>Anthozoa</taxon>
        <taxon>Hexacorallia</taxon>
        <taxon>Actiniaria</taxon>
        <taxon>Aiptasiidae</taxon>
        <taxon>Exaiptasia</taxon>
    </lineage>
</organism>
<protein>
    <recommendedName>
        <fullName evidence="6">Fatty acid hydroxylase domain-containing protein</fullName>
    </recommendedName>
</protein>
<feature type="domain" description="Fatty acid hydroxylase" evidence="6">
    <location>
        <begin position="176"/>
        <end position="313"/>
    </location>
</feature>
<evidence type="ECO:0000256" key="1">
    <source>
        <dbReference type="ARBA" id="ARBA00004370"/>
    </source>
</evidence>
<dbReference type="OrthoDB" id="408954at2759"/>
<dbReference type="PANTHER" id="PTHR11863">
    <property type="entry name" value="STEROL DESATURASE"/>
    <property type="match status" value="1"/>
</dbReference>
<name>A0A913WQU7_EXADI</name>
<proteinExistence type="predicted"/>
<dbReference type="InterPro" id="IPR006694">
    <property type="entry name" value="Fatty_acid_hydroxylase"/>
</dbReference>
<dbReference type="GO" id="GO:0005506">
    <property type="term" value="F:iron ion binding"/>
    <property type="evidence" value="ECO:0007669"/>
    <property type="project" value="InterPro"/>
</dbReference>
<feature type="transmembrane region" description="Helical" evidence="5">
    <location>
        <begin position="347"/>
        <end position="366"/>
    </location>
</feature>
<accession>A0A913WQU7</accession>
<dbReference type="KEGG" id="epa:110231980"/>
<dbReference type="Pfam" id="PF04116">
    <property type="entry name" value="FA_hydroxylase"/>
    <property type="match status" value="1"/>
</dbReference>
<keyword evidence="2 5" id="KW-0812">Transmembrane</keyword>
<keyword evidence="3 5" id="KW-1133">Transmembrane helix</keyword>
<dbReference type="GO" id="GO:0016020">
    <property type="term" value="C:membrane"/>
    <property type="evidence" value="ECO:0007669"/>
    <property type="project" value="UniProtKB-SubCell"/>
</dbReference>
<evidence type="ECO:0000259" key="6">
    <source>
        <dbReference type="Pfam" id="PF04116"/>
    </source>
</evidence>
<feature type="transmembrane region" description="Helical" evidence="5">
    <location>
        <begin position="34"/>
        <end position="60"/>
    </location>
</feature>
<reference evidence="7" key="1">
    <citation type="submission" date="2022-11" db="UniProtKB">
        <authorList>
            <consortium name="EnsemblMetazoa"/>
        </authorList>
    </citation>
    <scope>IDENTIFICATION</scope>
</reference>
<dbReference type="EnsemblMetazoa" id="XM_021037060.2">
    <property type="protein sequence ID" value="XP_020892719.1"/>
    <property type="gene ID" value="LOC110231980"/>
</dbReference>
<dbReference type="GeneID" id="110231980"/>
<dbReference type="Proteomes" id="UP000887567">
    <property type="component" value="Unplaced"/>
</dbReference>
<dbReference type="InterPro" id="IPR050307">
    <property type="entry name" value="Sterol_Desaturase_Related"/>
</dbReference>
<keyword evidence="4 5" id="KW-0472">Membrane</keyword>
<sequence length="370" mass="43138">MCPKEEKQQQTKCSKGAYVFHIPAGTWRQHFSSLLFSADIVATAMEISLLGFLSTVAIVFPSLNVNSSMTLLEVAIYMWVLSLLRRLYMSYLEAVYCSFPQYRTQPVKEHALKEAKDIVGRDKEQLDTIIQHDRLTLISQFGLDVFIYFSVPGYYPSAQVSYPPMYQRVLQVILNHYVMSFGMYWMHRALHKNPYMWKNIHSFHHWAKHPLSRTTYQDHWLDNFGNAIVGHFFAQVLVPLDHDFFWFSRCFRVCESLEKHSGVSCWFNVVHMSQRWLPYAQMPHHHDWHHEGHKGCNYTFTSIGGLWDCIFGTRKTGRHPAVAETSRDRVHIDKTTSKFSSLMDHPVFCFLPILGLSILVVLKSFMTLNS</sequence>
<keyword evidence="8" id="KW-1185">Reference proteome</keyword>
<evidence type="ECO:0000256" key="2">
    <source>
        <dbReference type="ARBA" id="ARBA00022692"/>
    </source>
</evidence>